<keyword evidence="3" id="KW-1185">Reference proteome</keyword>
<accession>A0A1V9XX35</accession>
<dbReference type="AlphaFoldDB" id="A0A1V9XX35"/>
<evidence type="ECO:0000313" key="2">
    <source>
        <dbReference type="EMBL" id="OQR78002.1"/>
    </source>
</evidence>
<gene>
    <name evidence="2" type="ORF">BIW11_06698</name>
</gene>
<comment type="caution">
    <text evidence="2">The sequence shown here is derived from an EMBL/GenBank/DDBJ whole genome shotgun (WGS) entry which is preliminary data.</text>
</comment>
<name>A0A1V9XX35_9ACAR</name>
<dbReference type="Proteomes" id="UP000192247">
    <property type="component" value="Unassembled WGS sequence"/>
</dbReference>
<sequence>MENKEPKREGSEDKKLTKSSESSHSLIPSSLVTEELDQLLKELRDFVTKEEPPGATGDETKGHTFKALLYITSTHHDMNRSFPCIEFVQSF</sequence>
<proteinExistence type="predicted"/>
<dbReference type="EMBL" id="MNPL01002747">
    <property type="protein sequence ID" value="OQR78002.1"/>
    <property type="molecule type" value="Genomic_DNA"/>
</dbReference>
<feature type="compositionally biased region" description="Basic and acidic residues" evidence="1">
    <location>
        <begin position="1"/>
        <end position="18"/>
    </location>
</feature>
<protein>
    <submittedName>
        <fullName evidence="2">Uncharacterized protein</fullName>
    </submittedName>
</protein>
<feature type="compositionally biased region" description="Low complexity" evidence="1">
    <location>
        <begin position="19"/>
        <end position="30"/>
    </location>
</feature>
<feature type="region of interest" description="Disordered" evidence="1">
    <location>
        <begin position="1"/>
        <end position="31"/>
    </location>
</feature>
<reference evidence="2 3" key="1">
    <citation type="journal article" date="2017" name="Gigascience">
        <title>Draft genome of the honey bee ectoparasitic mite, Tropilaelaps mercedesae, is shaped by the parasitic life history.</title>
        <authorList>
            <person name="Dong X."/>
            <person name="Armstrong S.D."/>
            <person name="Xia D."/>
            <person name="Makepeace B.L."/>
            <person name="Darby A.C."/>
            <person name="Kadowaki T."/>
        </authorList>
    </citation>
    <scope>NUCLEOTIDE SEQUENCE [LARGE SCALE GENOMIC DNA]</scope>
    <source>
        <strain evidence="2">Wuxi-XJTLU</strain>
    </source>
</reference>
<evidence type="ECO:0000313" key="3">
    <source>
        <dbReference type="Proteomes" id="UP000192247"/>
    </source>
</evidence>
<evidence type="ECO:0000256" key="1">
    <source>
        <dbReference type="SAM" id="MobiDB-lite"/>
    </source>
</evidence>
<organism evidence="2 3">
    <name type="scientific">Tropilaelaps mercedesae</name>
    <dbReference type="NCBI Taxonomy" id="418985"/>
    <lineage>
        <taxon>Eukaryota</taxon>
        <taxon>Metazoa</taxon>
        <taxon>Ecdysozoa</taxon>
        <taxon>Arthropoda</taxon>
        <taxon>Chelicerata</taxon>
        <taxon>Arachnida</taxon>
        <taxon>Acari</taxon>
        <taxon>Parasitiformes</taxon>
        <taxon>Mesostigmata</taxon>
        <taxon>Gamasina</taxon>
        <taxon>Dermanyssoidea</taxon>
        <taxon>Laelapidae</taxon>
        <taxon>Tropilaelaps</taxon>
    </lineage>
</organism>
<dbReference type="InParanoid" id="A0A1V9XX35"/>